<feature type="region of interest" description="Disordered" evidence="2">
    <location>
        <begin position="1"/>
        <end position="20"/>
    </location>
</feature>
<organism evidence="4 5">
    <name type="scientific">Hyalella azteca</name>
    <name type="common">Amphipod</name>
    <dbReference type="NCBI Taxonomy" id="294128"/>
    <lineage>
        <taxon>Eukaryota</taxon>
        <taxon>Metazoa</taxon>
        <taxon>Ecdysozoa</taxon>
        <taxon>Arthropoda</taxon>
        <taxon>Crustacea</taxon>
        <taxon>Multicrustacea</taxon>
        <taxon>Malacostraca</taxon>
        <taxon>Eumalacostraca</taxon>
        <taxon>Peracarida</taxon>
        <taxon>Amphipoda</taxon>
        <taxon>Senticaudata</taxon>
        <taxon>Talitrida</taxon>
        <taxon>Talitroidea</taxon>
        <taxon>Hyalellidae</taxon>
        <taxon>Hyalella</taxon>
    </lineage>
</organism>
<dbReference type="RefSeq" id="XP_047741410.1">
    <property type="nucleotide sequence ID" value="XM_047885454.1"/>
</dbReference>
<dbReference type="Pfam" id="PF05380">
    <property type="entry name" value="Peptidase_A17"/>
    <property type="match status" value="1"/>
</dbReference>
<dbReference type="InterPro" id="IPR041588">
    <property type="entry name" value="Integrase_H2C2"/>
</dbReference>
<keyword evidence="1" id="KW-0175">Coiled coil</keyword>
<keyword evidence="4" id="KW-1185">Reference proteome</keyword>
<name>A0A979FVX2_HYAAZ</name>
<evidence type="ECO:0000313" key="5">
    <source>
        <dbReference type="RefSeq" id="XP_047741410.1"/>
    </source>
</evidence>
<dbReference type="OrthoDB" id="6380082at2759"/>
<dbReference type="Gene3D" id="1.10.340.70">
    <property type="match status" value="1"/>
</dbReference>
<feature type="coiled-coil region" evidence="1">
    <location>
        <begin position="135"/>
        <end position="178"/>
    </location>
</feature>
<protein>
    <submittedName>
        <fullName evidence="5">Uncharacterized protein LOC125179487</fullName>
    </submittedName>
</protein>
<dbReference type="PANTHER" id="PTHR47331">
    <property type="entry name" value="PHD-TYPE DOMAIN-CONTAINING PROTEIN"/>
    <property type="match status" value="1"/>
</dbReference>
<accession>A0A979FVX2</accession>
<dbReference type="OMA" id="LESERCF"/>
<dbReference type="Pfam" id="PF17921">
    <property type="entry name" value="Integrase_H2C2"/>
    <property type="match status" value="1"/>
</dbReference>
<sequence>MLRTPTHGDEPEVPSGKLGAVTRKRNEIEELLILDPPPYDEIRKLFNEYLTKVEHLYAAALDGNHNDWLAPHKIAIDNFREKVELALSSLRKTVSEATPSVKSSSSSTSSVRIKLAQRKAKLAAEKVLLEKSSQLDQEEIQLKIEQLRLERNRKQAAVDSAELENKILEEELDLLDAAGSVGGSETSSSSTGLPQAKTNSPDVLAAFQNVSRVKPVEIGVNDHVPSSKALGLTWEKEGDHFTYSFNYEEQTVTRRSVLRTVASVYDPLGMILPVLIIARKIFQETCRLRLAWDDPLPASLLAAWNKWTEGMKRIANYRVPRCIGLPTEPCRVELHVFCDGSEVAYGSVAYVTFLTAKEIVVSSPVLVKARLTPLGNSTLRTVPRIELCAAKLSVDLFKCLAKNLEFNYDDVFFWTDSTTVLGYICNETKRFHRFVSNKISYIRSYSSPHQWKHVTSKLNPADLLSRGCTVEQLRENELWSSGPPCLRNRKTVASSSHNYEISYDDPEIKFEKAIFTTKSGPQAPFEALLDCSSWHKMKLRIAWFSRFQTYLRNGVSPPHRISLPELEAAEASIIKYVQRKEFPNLTMEIKNKLVKDKHLKKLDLFLDPAGLIRIGGRLKNAAACYSVRHPILLPSKSSVTALLVKTVHRIHGHLGKSTTMSILRKSYWIIGCSSLVKRIANACVICRKYQARAASQMMSDLPEKRVVGDVAAFTNVGLDYFGNLVLSRLET</sequence>
<evidence type="ECO:0000313" key="4">
    <source>
        <dbReference type="Proteomes" id="UP000694843"/>
    </source>
</evidence>
<evidence type="ECO:0000256" key="2">
    <source>
        <dbReference type="SAM" id="MobiDB-lite"/>
    </source>
</evidence>
<evidence type="ECO:0000259" key="3">
    <source>
        <dbReference type="Pfam" id="PF17921"/>
    </source>
</evidence>
<proteinExistence type="predicted"/>
<dbReference type="Proteomes" id="UP000694843">
    <property type="component" value="Unplaced"/>
</dbReference>
<reference evidence="5" key="1">
    <citation type="submission" date="2025-08" db="UniProtKB">
        <authorList>
            <consortium name="RefSeq"/>
        </authorList>
    </citation>
    <scope>IDENTIFICATION</scope>
    <source>
        <tissue evidence="5">Whole organism</tissue>
    </source>
</reference>
<evidence type="ECO:0000256" key="1">
    <source>
        <dbReference type="SAM" id="Coils"/>
    </source>
</evidence>
<feature type="compositionally biased region" description="Basic and acidic residues" evidence="2">
    <location>
        <begin position="1"/>
        <end position="10"/>
    </location>
</feature>
<dbReference type="KEGG" id="hazt:125179487"/>
<dbReference type="AlphaFoldDB" id="A0A979FVX2"/>
<feature type="domain" description="Integrase zinc-binding" evidence="3">
    <location>
        <begin position="639"/>
        <end position="691"/>
    </location>
</feature>
<gene>
    <name evidence="5" type="primary">LOC125179487</name>
</gene>
<dbReference type="InterPro" id="IPR008042">
    <property type="entry name" value="Retrotrans_Pao"/>
</dbReference>
<dbReference type="GeneID" id="125179487"/>